<keyword evidence="1" id="KW-0614">Plasmid</keyword>
<dbReference type="EMBL" id="AM039951">
    <property type="protein sequence ID" value="CAJ19963.1"/>
    <property type="molecule type" value="Genomic_DNA"/>
</dbReference>
<evidence type="ECO:0000313" key="2">
    <source>
        <dbReference type="Proteomes" id="UP000007069"/>
    </source>
</evidence>
<geneLocation type="plasmid" evidence="1 2">
    <name>pXCV183</name>
</geneLocation>
<protein>
    <submittedName>
        <fullName evidence="1">Uncharacterized protein</fullName>
    </submittedName>
</protein>
<evidence type="ECO:0000313" key="1">
    <source>
        <dbReference type="EMBL" id="CAJ19963.1"/>
    </source>
</evidence>
<reference evidence="1 2" key="1">
    <citation type="journal article" date="2005" name="J. Bacteriol.">
        <title>Insights into genome plasticity and pathogenicity of the plant pathogenic Bacterium Xanthomonas campestris pv. vesicatoria revealed by the complete genome sequence.</title>
        <authorList>
            <person name="Thieme F."/>
            <person name="Koebnik R."/>
            <person name="Bekel T."/>
            <person name="Berger C."/>
            <person name="Boch J."/>
            <person name="Buettner D."/>
            <person name="Caldana C."/>
            <person name="Gaigalat L."/>
            <person name="Goesmann A."/>
            <person name="Kay S."/>
            <person name="Kirchner O."/>
            <person name="Lanz C."/>
            <person name="Linke B."/>
            <person name="McHardy A.C."/>
            <person name="Meyer F."/>
            <person name="Mittenhuber G."/>
            <person name="Nies D.H."/>
            <person name="Niesbach-Kloesgen U."/>
            <person name="Patschkowski T."/>
            <person name="Rueckert C."/>
            <person name="Rupp O."/>
            <person name="Schneicker S."/>
            <person name="Schuster S.C."/>
            <person name="Vorhoelter F.J."/>
            <person name="Weber E."/>
            <person name="Puehler A."/>
            <person name="Bonas U."/>
            <person name="Bartels D."/>
            <person name="Kaiser O."/>
        </authorList>
    </citation>
    <scope>NUCLEOTIDE SEQUENCE [LARGE SCALE GENOMIC DNA]</scope>
    <source>
        <strain evidence="1 2">85-10</strain>
        <plasmid evidence="1 2">pXCV183</plasmid>
    </source>
</reference>
<organism evidence="2">
    <name type="scientific">Xanthomonas euvesicatoria pv. vesicatoria (strain 85-10)</name>
    <name type="common">Xanthomonas campestris pv. vesicatoria</name>
    <dbReference type="NCBI Taxonomy" id="316273"/>
    <lineage>
        <taxon>Bacteria</taxon>
        <taxon>Pseudomonadati</taxon>
        <taxon>Pseudomonadota</taxon>
        <taxon>Gammaproteobacteria</taxon>
        <taxon>Lysobacterales</taxon>
        <taxon>Lysobacteraceae</taxon>
        <taxon>Xanthomonas</taxon>
    </lineage>
</organism>
<accession>Q3BZV3</accession>
<sequence length="45" mass="5274">MREHCSEQLAKLVRASTCSDRCHDMALVIHYFHTLTATRKLQPQF</sequence>
<gene>
    <name evidence="1" type="ordered locus">XCVd0151</name>
</gene>
<dbReference type="Proteomes" id="UP000007069">
    <property type="component" value="Plasmid pXCV183"/>
</dbReference>
<dbReference type="HOGENOM" id="CLU_3206948_0_0_6"/>
<dbReference type="AlphaFoldDB" id="Q3BZV3"/>
<dbReference type="KEGG" id="xcv:XCVd0151"/>
<proteinExistence type="predicted"/>
<name>Q3BZV3_XANE5</name>